<name>A0ABY8EGJ8_9FIRM</name>
<evidence type="ECO:0000259" key="1">
    <source>
        <dbReference type="Pfam" id="PF02625"/>
    </source>
</evidence>
<evidence type="ECO:0000313" key="3">
    <source>
        <dbReference type="EMBL" id="WFD12068.1"/>
    </source>
</evidence>
<dbReference type="PANTHER" id="PTHR30388:SF6">
    <property type="entry name" value="XANTHINE DEHYDROGENASE SUBUNIT A-RELATED"/>
    <property type="match status" value="1"/>
</dbReference>
<feature type="domain" description="XdhC- CoxI" evidence="1">
    <location>
        <begin position="12"/>
        <end position="74"/>
    </location>
</feature>
<dbReference type="NCBIfam" id="NF045664">
    <property type="entry name" value="XdhC_rel_AOR"/>
    <property type="match status" value="1"/>
</dbReference>
<dbReference type="Gene3D" id="3.40.50.720">
    <property type="entry name" value="NAD(P)-binding Rossmann-like Domain"/>
    <property type="match status" value="1"/>
</dbReference>
<feature type="domain" description="XdhC Rossmann" evidence="2">
    <location>
        <begin position="194"/>
        <end position="337"/>
    </location>
</feature>
<dbReference type="RefSeq" id="WP_277734341.1">
    <property type="nucleotide sequence ID" value="NZ_CP120733.1"/>
</dbReference>
<dbReference type="Pfam" id="PF02625">
    <property type="entry name" value="XdhC_CoxI"/>
    <property type="match status" value="1"/>
</dbReference>
<gene>
    <name evidence="3" type="ORF">P4S50_08310</name>
</gene>
<accession>A0ABY8EGJ8</accession>
<dbReference type="InterPro" id="IPR027051">
    <property type="entry name" value="XdhC_Rossmann_dom"/>
</dbReference>
<dbReference type="Pfam" id="PF13478">
    <property type="entry name" value="XdhC_C"/>
    <property type="match status" value="1"/>
</dbReference>
<dbReference type="EMBL" id="CP120733">
    <property type="protein sequence ID" value="WFD12068.1"/>
    <property type="molecule type" value="Genomic_DNA"/>
</dbReference>
<sequence length="346" mass="39211">MKELYNEGYELLNKGESFALATLYNSQGSVPRTAGAKMILKNDNSIIGTVGGGYLEALVIKDGKEVLKTGRTIQKNYKLSSKDKDGIDMICGGDVSVLVEYVDANLPMNLDIYKEIINCVDKGYKAFFIKQFKNKSKDVHRYLFNDGKILSDHNDMSIVDIKKIIKESHTRDLKVVMQENNNIIIEPICNCGIVYIFGAGHISQKLADLASRIDFKTIIVDDRIEFANKDRFPLADEIKVIENFDTCFNNFVMDNDSYIVIVTRGHSHDYTVLRESLKTDARYIGMIGSKKKRKTTYRALERDGFSMKDFERVYNPIGVEIHAETPEEIAISIAAELIKVRGEKMK</sequence>
<evidence type="ECO:0000313" key="4">
    <source>
        <dbReference type="Proteomes" id="UP001222800"/>
    </source>
</evidence>
<dbReference type="Proteomes" id="UP001222800">
    <property type="component" value="Chromosome"/>
</dbReference>
<keyword evidence="4" id="KW-1185">Reference proteome</keyword>
<reference evidence="3 4" key="1">
    <citation type="submission" date="2023-03" db="EMBL/GenBank/DDBJ databases">
        <title>Complete genome sequence of Tepidibacter sp. SWIR-1, isolated from a deep-sea hydrothermal vent.</title>
        <authorList>
            <person name="Li X."/>
        </authorList>
    </citation>
    <scope>NUCLEOTIDE SEQUENCE [LARGE SCALE GENOMIC DNA]</scope>
    <source>
        <strain evidence="3 4">SWIR-1</strain>
    </source>
</reference>
<dbReference type="InterPro" id="IPR003777">
    <property type="entry name" value="XdhC_CoxI"/>
</dbReference>
<dbReference type="PANTHER" id="PTHR30388">
    <property type="entry name" value="ALDEHYDE OXIDOREDUCTASE MOLYBDENUM COFACTOR ASSEMBLY PROTEIN"/>
    <property type="match status" value="1"/>
</dbReference>
<organism evidence="3 4">
    <name type="scientific">Tepidibacter hydrothermalis</name>
    <dbReference type="NCBI Taxonomy" id="3036126"/>
    <lineage>
        <taxon>Bacteria</taxon>
        <taxon>Bacillati</taxon>
        <taxon>Bacillota</taxon>
        <taxon>Clostridia</taxon>
        <taxon>Peptostreptococcales</taxon>
        <taxon>Peptostreptococcaceae</taxon>
        <taxon>Tepidibacter</taxon>
    </lineage>
</organism>
<dbReference type="InterPro" id="IPR052698">
    <property type="entry name" value="MoCofactor_Util/Proc"/>
</dbReference>
<protein>
    <submittedName>
        <fullName evidence="3">XdhC family protein</fullName>
    </submittedName>
</protein>
<evidence type="ECO:0000259" key="2">
    <source>
        <dbReference type="Pfam" id="PF13478"/>
    </source>
</evidence>
<proteinExistence type="predicted"/>